<dbReference type="OrthoDB" id="9794050at2"/>
<proteinExistence type="inferred from homology"/>
<evidence type="ECO:0000256" key="2">
    <source>
        <dbReference type="ARBA" id="ARBA00022578"/>
    </source>
</evidence>
<dbReference type="NCBIfam" id="NF033592">
    <property type="entry name" value="transpos_IS4_1"/>
    <property type="match status" value="1"/>
</dbReference>
<dbReference type="RefSeq" id="WP_011460717.1">
    <property type="nucleotide sequence ID" value="NZ_LK996017.1"/>
</dbReference>
<dbReference type="GO" id="GO:0003677">
    <property type="term" value="F:DNA binding"/>
    <property type="evidence" value="ECO:0007669"/>
    <property type="project" value="UniProtKB-KW"/>
</dbReference>
<dbReference type="GO" id="GO:0004803">
    <property type="term" value="F:transposase activity"/>
    <property type="evidence" value="ECO:0007669"/>
    <property type="project" value="InterPro"/>
</dbReference>
<evidence type="ECO:0000259" key="5">
    <source>
        <dbReference type="Pfam" id="PF01609"/>
    </source>
</evidence>
<dbReference type="PANTHER" id="PTHR33258">
    <property type="entry name" value="TRANSPOSASE INSL FOR INSERTION SEQUENCE ELEMENT IS186A-RELATED"/>
    <property type="match status" value="1"/>
</dbReference>
<keyword evidence="4" id="KW-0233">DNA recombination</keyword>
<evidence type="ECO:0000313" key="7">
    <source>
        <dbReference type="EMBL" id="KTE93641.1"/>
    </source>
</evidence>
<dbReference type="EMBL" id="LK996017">
    <property type="protein sequence ID" value="CDX03055.1"/>
    <property type="molecule type" value="Genomic_DNA"/>
</dbReference>
<dbReference type="Gene3D" id="3.90.350.10">
    <property type="entry name" value="Transposase Inhibitor Protein From Tn5, Chain A, domain 1"/>
    <property type="match status" value="1"/>
</dbReference>
<dbReference type="InterPro" id="IPR002559">
    <property type="entry name" value="Transposase_11"/>
</dbReference>
<dbReference type="InterPro" id="IPR047952">
    <property type="entry name" value="Transpos_IS4"/>
</dbReference>
<feature type="domain" description="Transposase IS4-like" evidence="5">
    <location>
        <begin position="110"/>
        <end position="361"/>
    </location>
</feature>
<sequence length="434" mass="50303">MKKKAYPEQVRTALHQAIRSITADLPACVKRPGQDFSRERKLSLHTMLLMLVGMGGNSLSKELYDWLGYSSETATASAFVQQRDKIRPEALKLLFHEFTRLTVSENSLQDYRLLAVDGSDLRLPSNSKDGFSSIRNSEDSKNYNLVHLDAMYDLMGKVYVDASVQSKKGMNEHKALVSMVDQSEINGNVIAIMDRGYESFNNIAHFQEKSWYYIIRAKESYGIISRLSLPDYPEYDEEIMLTLTRRQTKETLPLLKAYPHRYRWIQPHTTFDFIKPKDSKFYDLHFRAVRFAIADGVYETVYTNLNAEDFPPEKLKQLYNLRWGIETSFKELKYAVGLASLHSKKKDFILQEIFARLILYNYSSIIMHHISISEDLRVNFPVALNICRQFLRELIPAVQVLKLIGKHLSPIRPGRQFPRHQNPISAVGFQYRII</sequence>
<reference evidence="6" key="1">
    <citation type="submission" date="2014-07" db="EMBL/GenBank/DDBJ databases">
        <authorList>
            <person name="Hornung V.Bastian."/>
        </authorList>
    </citation>
    <scope>NUCLEOTIDE SEQUENCE</scope>
    <source>
        <strain evidence="6">PCE-S</strain>
    </source>
</reference>
<reference evidence="7 8" key="2">
    <citation type="submission" date="2015-12" db="EMBL/GenBank/DDBJ databases">
        <title>Draft Genome Sequence of Desulfitobacterium hafniense Strain DH, a Sulfate-reducing Bacterium Isolated from Paddy Soils.</title>
        <authorList>
            <person name="Bao P."/>
            <person name="Zhang X."/>
            <person name="Li G."/>
        </authorList>
    </citation>
    <scope>NUCLEOTIDE SEQUENCE [LARGE SCALE GENOMIC DNA]</scope>
    <source>
        <strain evidence="7 8">DH</strain>
    </source>
</reference>
<dbReference type="GO" id="GO:0006313">
    <property type="term" value="P:DNA transposition"/>
    <property type="evidence" value="ECO:0007669"/>
    <property type="project" value="InterPro"/>
</dbReference>
<dbReference type="Proteomes" id="UP000054623">
    <property type="component" value="Unassembled WGS sequence"/>
</dbReference>
<organism evidence="6">
    <name type="scientific">Desulfitobacterium hafniense</name>
    <name type="common">Desulfitobacterium frappieri</name>
    <dbReference type="NCBI Taxonomy" id="49338"/>
    <lineage>
        <taxon>Bacteria</taxon>
        <taxon>Bacillati</taxon>
        <taxon>Bacillota</taxon>
        <taxon>Clostridia</taxon>
        <taxon>Eubacteriales</taxon>
        <taxon>Desulfitobacteriaceae</taxon>
        <taxon>Desulfitobacterium</taxon>
    </lineage>
</organism>
<comment type="similarity">
    <text evidence="1">Belongs to the transposase 11 family.</text>
</comment>
<evidence type="ECO:0000313" key="8">
    <source>
        <dbReference type="Proteomes" id="UP000054623"/>
    </source>
</evidence>
<dbReference type="PANTHER" id="PTHR33258:SF1">
    <property type="entry name" value="TRANSPOSASE INSL FOR INSERTION SEQUENCE ELEMENT IS186A-RELATED"/>
    <property type="match status" value="1"/>
</dbReference>
<protein>
    <submittedName>
        <fullName evidence="6 7">Transposase</fullName>
    </submittedName>
</protein>
<gene>
    <name evidence="7" type="ORF">AT727_01410</name>
    <name evidence="6" type="ORF">DPCES_3168</name>
</gene>
<dbReference type="PATRIC" id="fig|49338.4.peg.3417"/>
<dbReference type="EMBL" id="LOCK01000001">
    <property type="protein sequence ID" value="KTE93641.1"/>
    <property type="molecule type" value="Genomic_DNA"/>
</dbReference>
<evidence type="ECO:0000256" key="4">
    <source>
        <dbReference type="ARBA" id="ARBA00023172"/>
    </source>
</evidence>
<dbReference type="AlphaFoldDB" id="A0A098B3V1"/>
<evidence type="ECO:0000313" key="6">
    <source>
        <dbReference type="EMBL" id="CDX03055.1"/>
    </source>
</evidence>
<name>A0A098B3V1_DESHA</name>
<dbReference type="SUPFAM" id="SSF53098">
    <property type="entry name" value="Ribonuclease H-like"/>
    <property type="match status" value="1"/>
</dbReference>
<dbReference type="Pfam" id="PF01609">
    <property type="entry name" value="DDE_Tnp_1"/>
    <property type="match status" value="1"/>
</dbReference>
<evidence type="ECO:0000256" key="1">
    <source>
        <dbReference type="ARBA" id="ARBA00010075"/>
    </source>
</evidence>
<keyword evidence="3" id="KW-0238">DNA-binding</keyword>
<evidence type="ECO:0000256" key="3">
    <source>
        <dbReference type="ARBA" id="ARBA00023125"/>
    </source>
</evidence>
<keyword evidence="2" id="KW-0815">Transposition</keyword>
<accession>A0A098B3V1</accession>
<dbReference type="InterPro" id="IPR012337">
    <property type="entry name" value="RNaseH-like_sf"/>
</dbReference>